<dbReference type="SMART" id="SM00220">
    <property type="entry name" value="S_TKc"/>
    <property type="match status" value="1"/>
</dbReference>
<dbReference type="Gene3D" id="1.10.238.10">
    <property type="entry name" value="EF-hand"/>
    <property type="match status" value="1"/>
</dbReference>
<dbReference type="SUPFAM" id="SSF53335">
    <property type="entry name" value="S-adenosyl-L-methionine-dependent methyltransferases"/>
    <property type="match status" value="1"/>
</dbReference>
<dbReference type="EC" id="2.7.11.1" evidence="1"/>
<evidence type="ECO:0000256" key="6">
    <source>
        <dbReference type="SAM" id="MobiDB-lite"/>
    </source>
</evidence>
<dbReference type="Pfam" id="PF00069">
    <property type="entry name" value="Pkinase"/>
    <property type="match status" value="1"/>
</dbReference>
<evidence type="ECO:0000256" key="3">
    <source>
        <dbReference type="ARBA" id="ARBA00022837"/>
    </source>
</evidence>
<organism evidence="9 10">
    <name type="scientific">Symbiodinium natans</name>
    <dbReference type="NCBI Taxonomy" id="878477"/>
    <lineage>
        <taxon>Eukaryota</taxon>
        <taxon>Sar</taxon>
        <taxon>Alveolata</taxon>
        <taxon>Dinophyceae</taxon>
        <taxon>Suessiales</taxon>
        <taxon>Symbiodiniaceae</taxon>
        <taxon>Symbiodinium</taxon>
    </lineage>
</organism>
<dbReference type="InterPro" id="IPR027417">
    <property type="entry name" value="P-loop_NTPase"/>
</dbReference>
<dbReference type="GO" id="GO:0005509">
    <property type="term" value="F:calcium ion binding"/>
    <property type="evidence" value="ECO:0007669"/>
    <property type="project" value="InterPro"/>
</dbReference>
<dbReference type="GO" id="GO:0005524">
    <property type="term" value="F:ATP binding"/>
    <property type="evidence" value="ECO:0007669"/>
    <property type="project" value="InterPro"/>
</dbReference>
<dbReference type="PANTHER" id="PTHR11909">
    <property type="entry name" value="CASEIN KINASE-RELATED"/>
    <property type="match status" value="1"/>
</dbReference>
<dbReference type="SMART" id="SM00054">
    <property type="entry name" value="EFh"/>
    <property type="match status" value="2"/>
</dbReference>
<proteinExistence type="inferred from homology"/>
<feature type="region of interest" description="Disordered" evidence="6">
    <location>
        <begin position="1459"/>
        <end position="1487"/>
    </location>
</feature>
<evidence type="ECO:0000313" key="9">
    <source>
        <dbReference type="EMBL" id="CAE6948929.1"/>
    </source>
</evidence>
<evidence type="ECO:0000256" key="1">
    <source>
        <dbReference type="ARBA" id="ARBA00012513"/>
    </source>
</evidence>
<reference evidence="9" key="1">
    <citation type="submission" date="2021-02" db="EMBL/GenBank/DDBJ databases">
        <authorList>
            <person name="Dougan E. K."/>
            <person name="Rhodes N."/>
            <person name="Thang M."/>
            <person name="Chan C."/>
        </authorList>
    </citation>
    <scope>NUCLEOTIDE SEQUENCE</scope>
</reference>
<dbReference type="CDD" id="cd14016">
    <property type="entry name" value="STKc_CK1"/>
    <property type="match status" value="1"/>
</dbReference>
<dbReference type="InterPro" id="IPR011009">
    <property type="entry name" value="Kinase-like_dom_sf"/>
</dbReference>
<dbReference type="InterPro" id="IPR006703">
    <property type="entry name" value="G_AIG1"/>
</dbReference>
<dbReference type="PROSITE" id="PS00018">
    <property type="entry name" value="EF_HAND_1"/>
    <property type="match status" value="1"/>
</dbReference>
<dbReference type="SUPFAM" id="SSF52540">
    <property type="entry name" value="P-loop containing nucleoside triphosphate hydrolases"/>
    <property type="match status" value="1"/>
</dbReference>
<dbReference type="GO" id="GO:0004674">
    <property type="term" value="F:protein serine/threonine kinase activity"/>
    <property type="evidence" value="ECO:0007669"/>
    <property type="project" value="UniProtKB-EC"/>
</dbReference>
<evidence type="ECO:0000313" key="10">
    <source>
        <dbReference type="Proteomes" id="UP000604046"/>
    </source>
</evidence>
<dbReference type="InterPro" id="IPR050235">
    <property type="entry name" value="CK1_Ser-Thr_kinase"/>
</dbReference>
<dbReference type="EMBL" id="CAJNDS010000083">
    <property type="protein sequence ID" value="CAE6948929.1"/>
    <property type="molecule type" value="Genomic_DNA"/>
</dbReference>
<evidence type="ECO:0000256" key="5">
    <source>
        <dbReference type="ARBA" id="ARBA00024334"/>
    </source>
</evidence>
<accession>A0A812HEW8</accession>
<dbReference type="InterPro" id="IPR008271">
    <property type="entry name" value="Ser/Thr_kinase_AS"/>
</dbReference>
<evidence type="ECO:0000256" key="2">
    <source>
        <dbReference type="ARBA" id="ARBA00022741"/>
    </source>
</evidence>
<keyword evidence="2" id="KW-0547">Nucleotide-binding</keyword>
<dbReference type="PROSITE" id="PS50011">
    <property type="entry name" value="PROTEIN_KINASE_DOM"/>
    <property type="match status" value="1"/>
</dbReference>
<dbReference type="InterPro" id="IPR011992">
    <property type="entry name" value="EF-hand-dom_pair"/>
</dbReference>
<feature type="domain" description="EF-hand" evidence="8">
    <location>
        <begin position="1671"/>
        <end position="1704"/>
    </location>
</feature>
<dbReference type="FunFam" id="1.10.510.10:FF:001190">
    <property type="entry name" value="Uncharacterized protein"/>
    <property type="match status" value="1"/>
</dbReference>
<dbReference type="PROSITE" id="PS50222">
    <property type="entry name" value="EF_HAND_2"/>
    <property type="match status" value="1"/>
</dbReference>
<dbReference type="InterPro" id="IPR018247">
    <property type="entry name" value="EF_Hand_1_Ca_BS"/>
</dbReference>
<dbReference type="Pfam" id="PF04548">
    <property type="entry name" value="AIG1"/>
    <property type="match status" value="1"/>
</dbReference>
<dbReference type="SUPFAM" id="SSF47473">
    <property type="entry name" value="EF-hand"/>
    <property type="match status" value="1"/>
</dbReference>
<dbReference type="SUPFAM" id="SSF56112">
    <property type="entry name" value="Protein kinase-like (PK-like)"/>
    <property type="match status" value="1"/>
</dbReference>
<dbReference type="InterPro" id="IPR000719">
    <property type="entry name" value="Prot_kinase_dom"/>
</dbReference>
<dbReference type="Pfam" id="PF13499">
    <property type="entry name" value="EF-hand_7"/>
    <property type="match status" value="1"/>
</dbReference>
<feature type="domain" description="Protein kinase" evidence="7">
    <location>
        <begin position="750"/>
        <end position="1076"/>
    </location>
</feature>
<evidence type="ECO:0000256" key="4">
    <source>
        <dbReference type="ARBA" id="ARBA00023860"/>
    </source>
</evidence>
<dbReference type="InterPro" id="IPR029063">
    <property type="entry name" value="SAM-dependent_MTases_sf"/>
</dbReference>
<name>A0A812HEW8_9DINO</name>
<feature type="region of interest" description="Disordered" evidence="6">
    <location>
        <begin position="1584"/>
        <end position="1614"/>
    </location>
</feature>
<evidence type="ECO:0000259" key="8">
    <source>
        <dbReference type="PROSITE" id="PS50222"/>
    </source>
</evidence>
<dbReference type="Gene3D" id="1.10.510.10">
    <property type="entry name" value="Transferase(Phosphotransferase) domain 1"/>
    <property type="match status" value="1"/>
</dbReference>
<comment type="similarity">
    <text evidence="5">Belongs to the protein kinase superfamily. Ser/Thr protein kinase family. CDPK subfamily.</text>
</comment>
<keyword evidence="3" id="KW-0106">Calcium</keyword>
<dbReference type="PROSITE" id="PS00108">
    <property type="entry name" value="PROTEIN_KINASE_ST"/>
    <property type="match status" value="1"/>
</dbReference>
<dbReference type="Proteomes" id="UP000604046">
    <property type="component" value="Unassembled WGS sequence"/>
</dbReference>
<feature type="region of interest" description="Disordered" evidence="6">
    <location>
        <begin position="1546"/>
        <end position="1565"/>
    </location>
</feature>
<dbReference type="Gene3D" id="3.40.50.300">
    <property type="entry name" value="P-loop containing nucleotide triphosphate hydrolases"/>
    <property type="match status" value="1"/>
</dbReference>
<feature type="compositionally biased region" description="Acidic residues" evidence="6">
    <location>
        <begin position="1200"/>
        <end position="1215"/>
    </location>
</feature>
<dbReference type="OrthoDB" id="8954335at2759"/>
<sequence length="1704" mass="190489">MLAARWVEHYVMLSNVRDASVRLPPTRYHVRFDAIAAASLMVCRPRGSWTLKVRSRAWSTATWRSAACSGWREINRGRLGQEVEGWPCSAAAKRQSGHPKVANQELRKVLAGAGMDSTSVSGETQVKRSSGDLELRLARARGLLRAALVREDALFADEALGVLGRLQHHRGLKLSEAELESFAKPLLQRALRWHCPTDDEAAEELASLRRSSTGPKMASDRSPLSLLATELIPQWLEEATEATQTPREDRLRMAADSWSLVDQGGSVDVEGTVLMLSVFVEICDESRLRQTLDTLLDAGVDLRLALQPAFLRRLEDLGLVQQSPPNRLADLVQHAACLATRGEAGGVFFRRHGALLLDRGRGEPQILARGFNHFALPLGPRGPDPQSGGKCRTFESFEEARSAGLSWKRSKPRTAQRHAEVHCLLQVPELLSLSSRKAEMLIVELADIGPGFNWAEPCSRGCMQLLMKYGVQKATWTDGRGSITSRPLRHESDLDVAAKTYAGTSRLSCDAISERACVDIDEKLQQEGKGLPPLGLEELVEQGAQAAEEARRREPLRLRGQVFPLPPRKRNTEYSANGLADAMNATRVRSVSICDAMHMYVSCAVSRLMRTEAPALPLDLFLRRYFQAHKFLDDKDRAWIADKTYEMQRWRGLIDHLTPQPHNWVNRMRTFFMGDRWRAQSQNKKLPHHVRCSFPSELFKRLEDNVGTKEVLSFVVSEELPETLGAKMCIVESRKDAITTCWVELRKADAGQAEICANITSPRIYIAKDSEQCDREVALKLEDTKHPQLIYEAKLLKLLQGSPGVAEIFFFGFEEDFAVMAMELMGPSLEDVFNLCKRKLSLKSTLMLADQLLLRIEHFHRRHYIHRDIKPDNFLIGRGQKSNLVYIIDFGLAKKYRNPETLVHGPYRENKNLTGTARYASLNAHLGIEQSRRDDLEAIGFVLVYFLKGSLPWQGIKAEGKHDKYAAIMEMKIKMTFAELCQGLPEEFATFLSYARLLAFDEDPDYRYMRWLFKSLYHREGFRNDGCFDWNVVRARPPSEVAERREARLRRMSASLAASQPSDRGAEDVVLSFRYFEIQDESSQIISAQVDAKPGDMVMDYCAGSGGKAPVRFVSFSSVVVVVSADSGRRFASLRQCSIEGRPQHENLPFAALWVSGITIAPIAAEFENCASLQLILPGEPTDADAPRYGEGPSLMPPMGEEENDEQESESEDESMPQLPAGGMFTVMMFGMTGAGKSAIGNLLAGCEAFASGDDTASVTNLDSVMRFQAHDDSFIVLDTIGLGDTEIDQDKVVSSIRDVALSAVNGVDAMCFVMRNARITDDAIARLIYVTEFLWGTECLLNLYVVVTFASRYLASREDANQWIERQVELNWRFKHIYDLVGQNPYRFIFIDNPSIDSGEPNVEERQAASKRALMTAFTQHPRDVIPPFTHAVMQKAKQLVAEEAAEMEKAAAKVQEVCQKKKKKRRRSRPQAARAQSNESANMENAEVVKEALEERKKAQENLHQALIKVKTDADFQREVAKEAELATLRFGQAYQNQLEATDLAQPSPTASTSSSSANSGNPVQACKRMFISLVNKMGGKGRVPMVPASSSKDSKGSKGTGRPLQRNPKKRITADEIQSALDSAIFQLKMSVRGQAPLAVFKQLDSKQNGMVTPMEFSKFVQRTVQGMSKAQVGGLWRLADRNCDGKLDFQEFCDLLAFRP</sequence>
<feature type="compositionally biased region" description="Low complexity" evidence="6">
    <location>
        <begin position="1549"/>
        <end position="1560"/>
    </location>
</feature>
<comment type="caution">
    <text evidence="9">The sequence shown here is derived from an EMBL/GenBank/DDBJ whole genome shotgun (WGS) entry which is preliminary data.</text>
</comment>
<evidence type="ECO:0000259" key="7">
    <source>
        <dbReference type="PROSITE" id="PS50011"/>
    </source>
</evidence>
<protein>
    <recommendedName>
        <fullName evidence="4">Casein kinase I</fullName>
        <ecNumber evidence="1">2.7.11.1</ecNumber>
    </recommendedName>
</protein>
<dbReference type="InterPro" id="IPR002048">
    <property type="entry name" value="EF_hand_dom"/>
</dbReference>
<feature type="region of interest" description="Disordered" evidence="6">
    <location>
        <begin position="1181"/>
        <end position="1218"/>
    </location>
</feature>
<dbReference type="GO" id="GO:0005525">
    <property type="term" value="F:GTP binding"/>
    <property type="evidence" value="ECO:0007669"/>
    <property type="project" value="InterPro"/>
</dbReference>
<gene>
    <name evidence="9" type="ORF">SNAT2548_LOCUS1501</name>
</gene>
<dbReference type="CDD" id="cd00051">
    <property type="entry name" value="EFh"/>
    <property type="match status" value="1"/>
</dbReference>
<feature type="compositionally biased region" description="Basic residues" evidence="6">
    <location>
        <begin position="1462"/>
        <end position="1471"/>
    </location>
</feature>
<keyword evidence="10" id="KW-1185">Reference proteome</keyword>